<evidence type="ECO:0000313" key="4">
    <source>
        <dbReference type="Proteomes" id="UP000054217"/>
    </source>
</evidence>
<dbReference type="Proteomes" id="UP000054217">
    <property type="component" value="Unassembled WGS sequence"/>
</dbReference>
<reference evidence="3 4" key="1">
    <citation type="submission" date="2014-04" db="EMBL/GenBank/DDBJ databases">
        <authorList>
            <consortium name="DOE Joint Genome Institute"/>
            <person name="Kuo A."/>
            <person name="Kohler A."/>
            <person name="Costa M.D."/>
            <person name="Nagy L.G."/>
            <person name="Floudas D."/>
            <person name="Copeland A."/>
            <person name="Barry K.W."/>
            <person name="Cichocki N."/>
            <person name="Veneault-Fourrey C."/>
            <person name="LaButti K."/>
            <person name="Lindquist E.A."/>
            <person name="Lipzen A."/>
            <person name="Lundell T."/>
            <person name="Morin E."/>
            <person name="Murat C."/>
            <person name="Sun H."/>
            <person name="Tunlid A."/>
            <person name="Henrissat B."/>
            <person name="Grigoriev I.V."/>
            <person name="Hibbett D.S."/>
            <person name="Martin F."/>
            <person name="Nordberg H.P."/>
            <person name="Cantor M.N."/>
            <person name="Hua S.X."/>
        </authorList>
    </citation>
    <scope>NUCLEOTIDE SEQUENCE [LARGE SCALE GENOMIC DNA]</scope>
    <source>
        <strain evidence="3 4">Marx 270</strain>
    </source>
</reference>
<reference evidence="4" key="2">
    <citation type="submission" date="2015-01" db="EMBL/GenBank/DDBJ databases">
        <title>Evolutionary Origins and Diversification of the Mycorrhizal Mutualists.</title>
        <authorList>
            <consortium name="DOE Joint Genome Institute"/>
            <consortium name="Mycorrhizal Genomics Consortium"/>
            <person name="Kohler A."/>
            <person name="Kuo A."/>
            <person name="Nagy L.G."/>
            <person name="Floudas D."/>
            <person name="Copeland A."/>
            <person name="Barry K.W."/>
            <person name="Cichocki N."/>
            <person name="Veneault-Fourrey C."/>
            <person name="LaButti K."/>
            <person name="Lindquist E.A."/>
            <person name="Lipzen A."/>
            <person name="Lundell T."/>
            <person name="Morin E."/>
            <person name="Murat C."/>
            <person name="Riley R."/>
            <person name="Ohm R."/>
            <person name="Sun H."/>
            <person name="Tunlid A."/>
            <person name="Henrissat B."/>
            <person name="Grigoriev I.V."/>
            <person name="Hibbett D.S."/>
            <person name="Martin F."/>
        </authorList>
    </citation>
    <scope>NUCLEOTIDE SEQUENCE [LARGE SCALE GENOMIC DNA]</scope>
    <source>
        <strain evidence="4">Marx 270</strain>
    </source>
</reference>
<dbReference type="OrthoDB" id="10250354at2759"/>
<feature type="transmembrane region" description="Helical" evidence="2">
    <location>
        <begin position="12"/>
        <end position="30"/>
    </location>
</feature>
<keyword evidence="4" id="KW-1185">Reference proteome</keyword>
<name>A0A0C3JXK6_PISTI</name>
<sequence length="264" mass="29457">MKEYLRRGLLSSLAYHVMTGVGLALVSMIGKPNPVATWRYLLFAVALALELHLLLAPSSQITEQSPFVDHVSSSGTFFDRLFPRRVAYQHIQLLHQVFFFLSVALSRVAPVLFPSVMRSDPAVDRQVMKAVAERLNMLAKSTEREISIMQNATLHAILDHDSSKEGLSTEPSELPNRLDGDIVRILTDAMEDVLIESRLKSEAGPMRSAWDRAVEKKKQQLRLERQVGGVMSSLVDGPRGKSDPAGEKIPSIRRQSLRARSMSL</sequence>
<dbReference type="InParanoid" id="A0A0C3JXK6"/>
<dbReference type="HOGENOM" id="CLU_1054188_0_0_1"/>
<evidence type="ECO:0000256" key="2">
    <source>
        <dbReference type="SAM" id="Phobius"/>
    </source>
</evidence>
<dbReference type="EMBL" id="KN831945">
    <property type="protein sequence ID" value="KIO13848.1"/>
    <property type="molecule type" value="Genomic_DNA"/>
</dbReference>
<protein>
    <submittedName>
        <fullName evidence="3">Uncharacterized protein</fullName>
    </submittedName>
</protein>
<organism evidence="3 4">
    <name type="scientific">Pisolithus tinctorius Marx 270</name>
    <dbReference type="NCBI Taxonomy" id="870435"/>
    <lineage>
        <taxon>Eukaryota</taxon>
        <taxon>Fungi</taxon>
        <taxon>Dikarya</taxon>
        <taxon>Basidiomycota</taxon>
        <taxon>Agaricomycotina</taxon>
        <taxon>Agaricomycetes</taxon>
        <taxon>Agaricomycetidae</taxon>
        <taxon>Boletales</taxon>
        <taxon>Sclerodermatineae</taxon>
        <taxon>Pisolithaceae</taxon>
        <taxon>Pisolithus</taxon>
    </lineage>
</organism>
<accession>A0A0C3JXK6</accession>
<proteinExistence type="predicted"/>
<feature type="region of interest" description="Disordered" evidence="1">
    <location>
        <begin position="225"/>
        <end position="264"/>
    </location>
</feature>
<gene>
    <name evidence="3" type="ORF">M404DRAFT_992084</name>
</gene>
<evidence type="ECO:0000256" key="1">
    <source>
        <dbReference type="SAM" id="MobiDB-lite"/>
    </source>
</evidence>
<evidence type="ECO:0000313" key="3">
    <source>
        <dbReference type="EMBL" id="KIO13848.1"/>
    </source>
</evidence>
<keyword evidence="2" id="KW-0812">Transmembrane</keyword>
<dbReference type="STRING" id="870435.A0A0C3JXK6"/>
<keyword evidence="2" id="KW-0472">Membrane</keyword>
<keyword evidence="2" id="KW-1133">Transmembrane helix</keyword>
<dbReference type="AlphaFoldDB" id="A0A0C3JXK6"/>